<dbReference type="Proteomes" id="UP001162156">
    <property type="component" value="Unassembled WGS sequence"/>
</dbReference>
<organism evidence="1 2">
    <name type="scientific">Rhamnusium bicolor</name>
    <dbReference type="NCBI Taxonomy" id="1586634"/>
    <lineage>
        <taxon>Eukaryota</taxon>
        <taxon>Metazoa</taxon>
        <taxon>Ecdysozoa</taxon>
        <taxon>Arthropoda</taxon>
        <taxon>Hexapoda</taxon>
        <taxon>Insecta</taxon>
        <taxon>Pterygota</taxon>
        <taxon>Neoptera</taxon>
        <taxon>Endopterygota</taxon>
        <taxon>Coleoptera</taxon>
        <taxon>Polyphaga</taxon>
        <taxon>Cucujiformia</taxon>
        <taxon>Chrysomeloidea</taxon>
        <taxon>Cerambycidae</taxon>
        <taxon>Lepturinae</taxon>
        <taxon>Rhagiini</taxon>
        <taxon>Rhamnusium</taxon>
    </lineage>
</organism>
<name>A0AAV8XDQ5_9CUCU</name>
<sequence length="137" mass="14901">MSRQETARPHIISVTGGGDRGITVDKGLAFSHHVTLAAEKLIETVAALETLKLNIGGSKINKRQLLRTVAYSTMLYGPSVWEGALKVARNRNRLATVQRKMELRSSSAYRTISREAALVTAGTPSIELMAIARRGTL</sequence>
<evidence type="ECO:0000313" key="2">
    <source>
        <dbReference type="Proteomes" id="UP001162156"/>
    </source>
</evidence>
<dbReference type="AlphaFoldDB" id="A0AAV8XDQ5"/>
<proteinExistence type="predicted"/>
<accession>A0AAV8XDQ5</accession>
<keyword evidence="2" id="KW-1185">Reference proteome</keyword>
<dbReference type="EMBL" id="JANEYF010003404">
    <property type="protein sequence ID" value="KAJ8936624.1"/>
    <property type="molecule type" value="Genomic_DNA"/>
</dbReference>
<evidence type="ECO:0000313" key="1">
    <source>
        <dbReference type="EMBL" id="KAJ8936624.1"/>
    </source>
</evidence>
<comment type="caution">
    <text evidence="1">The sequence shown here is derived from an EMBL/GenBank/DDBJ whole genome shotgun (WGS) entry which is preliminary data.</text>
</comment>
<gene>
    <name evidence="1" type="ORF">NQ314_012239</name>
</gene>
<protein>
    <submittedName>
        <fullName evidence="1">Uncharacterized protein</fullName>
    </submittedName>
</protein>
<reference evidence="1" key="1">
    <citation type="journal article" date="2023" name="Insect Mol. Biol.">
        <title>Genome sequencing provides insights into the evolution of gene families encoding plant cell wall-degrading enzymes in longhorned beetles.</title>
        <authorList>
            <person name="Shin N.R."/>
            <person name="Okamura Y."/>
            <person name="Kirsch R."/>
            <person name="Pauchet Y."/>
        </authorList>
    </citation>
    <scope>NUCLEOTIDE SEQUENCE</scope>
    <source>
        <strain evidence="1">RBIC_L_NR</strain>
    </source>
</reference>